<comment type="caution">
    <text evidence="2">The sequence shown here is derived from an EMBL/GenBank/DDBJ whole genome shotgun (WGS) entry which is preliminary data.</text>
</comment>
<gene>
    <name evidence="2" type="ORF">ENJ46_03620</name>
</gene>
<reference evidence="2" key="1">
    <citation type="journal article" date="2020" name="mSystems">
        <title>Genome- and Community-Level Interaction Insights into Carbon Utilization and Element Cycling Functions of Hydrothermarchaeota in Hydrothermal Sediment.</title>
        <authorList>
            <person name="Zhou Z."/>
            <person name="Liu Y."/>
            <person name="Xu W."/>
            <person name="Pan J."/>
            <person name="Luo Z.H."/>
            <person name="Li M."/>
        </authorList>
    </citation>
    <scope>NUCLEOTIDE SEQUENCE [LARGE SCALE GENOMIC DNA]</scope>
    <source>
        <strain evidence="2">HyVt-489</strain>
    </source>
</reference>
<dbReference type="CDD" id="cd00586">
    <property type="entry name" value="4HBT"/>
    <property type="match status" value="1"/>
</dbReference>
<feature type="region of interest" description="Disordered" evidence="1">
    <location>
        <begin position="1"/>
        <end position="21"/>
    </location>
</feature>
<proteinExistence type="predicted"/>
<dbReference type="Gene3D" id="3.10.129.10">
    <property type="entry name" value="Hotdog Thioesterase"/>
    <property type="match status" value="2"/>
</dbReference>
<evidence type="ECO:0000313" key="2">
    <source>
        <dbReference type="EMBL" id="HFB54990.1"/>
    </source>
</evidence>
<evidence type="ECO:0000256" key="1">
    <source>
        <dbReference type="SAM" id="MobiDB-lite"/>
    </source>
</evidence>
<dbReference type="EMBL" id="DRMN01000237">
    <property type="protein sequence ID" value="HFB54990.1"/>
    <property type="molecule type" value="Genomic_DNA"/>
</dbReference>
<dbReference type="InterPro" id="IPR029069">
    <property type="entry name" value="HotDog_dom_sf"/>
</dbReference>
<dbReference type="AlphaFoldDB" id="A0A7C3FZB3"/>
<dbReference type="Proteomes" id="UP000886042">
    <property type="component" value="Unassembled WGS sequence"/>
</dbReference>
<dbReference type="Pfam" id="PF13279">
    <property type="entry name" value="4HBT_2"/>
    <property type="match status" value="1"/>
</dbReference>
<dbReference type="SUPFAM" id="SSF54637">
    <property type="entry name" value="Thioesterase/thiol ester dehydrase-isomerase"/>
    <property type="match status" value="2"/>
</dbReference>
<sequence length="330" mass="36530">MRPARRVSLAGMSEHNTENMSETYRGEALAWEADDLGHMNMRYYFERAEQARTQFLVKLHLTNISRADALSTLVPTQQHIHYYRELRPGQGMVVSTGVLEWGETSLTLLHEISRCEPNGIDTVLSASLVETLSHISTRTGAAFAWPKRVRWVAAEFSVNMPKTAQARHIDVNENSDTSKRRPSMAGADILGLPIIGRGAFLPEECDALGFVRASALIGRVSDSVQHLTSAWPDIDFASDDDMSGALLEACARHKNRPRAGDMYVVRSGVRGANTHVRELCHWILDPLSGECWSSFIGVGCLFNLKTRRLVKADAPALDILAHSVVKGLKP</sequence>
<organism evidence="2">
    <name type="scientific">Hellea balneolensis</name>
    <dbReference type="NCBI Taxonomy" id="287478"/>
    <lineage>
        <taxon>Bacteria</taxon>
        <taxon>Pseudomonadati</taxon>
        <taxon>Pseudomonadota</taxon>
        <taxon>Alphaproteobacteria</taxon>
        <taxon>Maricaulales</taxon>
        <taxon>Robiginitomaculaceae</taxon>
        <taxon>Hellea</taxon>
    </lineage>
</organism>
<accession>A0A7C3FZB3</accession>
<protein>
    <submittedName>
        <fullName evidence="2">Thioesterase</fullName>
    </submittedName>
</protein>
<name>A0A7C3FZB3_9PROT</name>